<protein>
    <submittedName>
        <fullName evidence="3">Uncharacterized protein</fullName>
    </submittedName>
</protein>
<accession>A0A9W4I2E7</accession>
<proteinExistence type="predicted"/>
<feature type="compositionally biased region" description="Basic and acidic residues" evidence="2">
    <location>
        <begin position="178"/>
        <end position="193"/>
    </location>
</feature>
<keyword evidence="1" id="KW-0175">Coiled coil</keyword>
<reference evidence="3" key="1">
    <citation type="submission" date="2021-07" db="EMBL/GenBank/DDBJ databases">
        <authorList>
            <person name="Branca A.L. A."/>
        </authorList>
    </citation>
    <scope>NUCLEOTIDE SEQUENCE</scope>
</reference>
<feature type="coiled-coil region" evidence="1">
    <location>
        <begin position="4"/>
        <end position="62"/>
    </location>
</feature>
<gene>
    <name evidence="3" type="ORF">POLS_LOCUS7467</name>
</gene>
<dbReference type="Proteomes" id="UP001153618">
    <property type="component" value="Unassembled WGS sequence"/>
</dbReference>
<evidence type="ECO:0000313" key="3">
    <source>
        <dbReference type="EMBL" id="CAG8198500.1"/>
    </source>
</evidence>
<feature type="region of interest" description="Disordered" evidence="2">
    <location>
        <begin position="64"/>
        <end position="193"/>
    </location>
</feature>
<evidence type="ECO:0000256" key="2">
    <source>
        <dbReference type="SAM" id="MobiDB-lite"/>
    </source>
</evidence>
<sequence>MSAAVNKAQEVDKAQAQINELLEEIDLRKFIYDDILQTKGDCEEARDELATIKSQEAQLRRLLGEKSPPIENAVAPPIVSPRPSTPRFVPTPAPAPAPAMPSGGYTGFAGFAEEPHWPSTGPSPFATVSPALGNGSSSSALPSIEESRKRPRPTSGSSPPVQGSAKRSAPPQSFSRRSKLEEIEARHKSEVESNRTQYRNLMNAALDDNEREDLATELDIMESEINSQFQLEKDGALARALQHEEDVVSLPAPNPLQRPSWNMPHRTQTVKREPGLGSTVTPALYIPGSSYSQQNSSSDDGFEEISADSFNSRTGRQPAFGNPYVPSSSSYSKPDYSLSRFPPDYSSSSTRPLPWSSPYMTSAREAMKFPSTMANMPGAYPGAYSGASYSGMYTGKYNPYDKYDKFEKAFDLVRR</sequence>
<evidence type="ECO:0000313" key="4">
    <source>
        <dbReference type="Proteomes" id="UP001153618"/>
    </source>
</evidence>
<feature type="compositionally biased region" description="Pro residues" evidence="2">
    <location>
        <begin position="78"/>
        <end position="99"/>
    </location>
</feature>
<organism evidence="3 4">
    <name type="scientific">Penicillium olsonii</name>
    <dbReference type="NCBI Taxonomy" id="99116"/>
    <lineage>
        <taxon>Eukaryota</taxon>
        <taxon>Fungi</taxon>
        <taxon>Dikarya</taxon>
        <taxon>Ascomycota</taxon>
        <taxon>Pezizomycotina</taxon>
        <taxon>Eurotiomycetes</taxon>
        <taxon>Eurotiomycetidae</taxon>
        <taxon>Eurotiales</taxon>
        <taxon>Aspergillaceae</taxon>
        <taxon>Penicillium</taxon>
    </lineage>
</organism>
<name>A0A9W4I2E7_PENOL</name>
<feature type="region of interest" description="Disordered" evidence="2">
    <location>
        <begin position="268"/>
        <end position="331"/>
    </location>
</feature>
<dbReference type="EMBL" id="CAJVOS010000049">
    <property type="protein sequence ID" value="CAG8198500.1"/>
    <property type="molecule type" value="Genomic_DNA"/>
</dbReference>
<keyword evidence="4" id="KW-1185">Reference proteome</keyword>
<evidence type="ECO:0000256" key="1">
    <source>
        <dbReference type="SAM" id="Coils"/>
    </source>
</evidence>
<dbReference type="AlphaFoldDB" id="A0A9W4I2E7"/>
<dbReference type="OrthoDB" id="423559at2759"/>
<comment type="caution">
    <text evidence="3">The sequence shown here is derived from an EMBL/GenBank/DDBJ whole genome shotgun (WGS) entry which is preliminary data.</text>
</comment>
<feature type="compositionally biased region" description="Low complexity" evidence="2">
    <location>
        <begin position="289"/>
        <end position="298"/>
    </location>
</feature>